<evidence type="ECO:0000256" key="2">
    <source>
        <dbReference type="ARBA" id="ARBA00022475"/>
    </source>
</evidence>
<dbReference type="RefSeq" id="WP_183309596.1">
    <property type="nucleotide sequence ID" value="NZ_JACIEW010000001.1"/>
</dbReference>
<dbReference type="GO" id="GO:0009330">
    <property type="term" value="C:DNA topoisomerase type II (double strand cut, ATP-hydrolyzing) complex"/>
    <property type="evidence" value="ECO:0007669"/>
    <property type="project" value="TreeGrafter"/>
</dbReference>
<dbReference type="GO" id="GO:0003677">
    <property type="term" value="F:DNA binding"/>
    <property type="evidence" value="ECO:0007669"/>
    <property type="project" value="UniProtKB-UniRule"/>
</dbReference>
<feature type="domain" description="Topo IIA-type catalytic" evidence="9">
    <location>
        <begin position="39"/>
        <end position="521"/>
    </location>
</feature>
<dbReference type="Gene3D" id="1.10.268.10">
    <property type="entry name" value="Topoisomerase, domain 3"/>
    <property type="match status" value="1"/>
</dbReference>
<feature type="site" description="Interaction with DNA" evidence="7">
    <location>
        <position position="85"/>
    </location>
</feature>
<comment type="function">
    <text evidence="7">Topoisomerase IV is essential for chromosome segregation. It relaxes supercoiled DNA. Performs the decatenation events required during the replication of a circular DNA molecule.</text>
</comment>
<keyword evidence="4 7" id="KW-0238">DNA-binding</keyword>
<dbReference type="EMBL" id="JACIEW010000001">
    <property type="protein sequence ID" value="MBB4050827.1"/>
    <property type="molecule type" value="Genomic_DNA"/>
</dbReference>
<dbReference type="InterPro" id="IPR013757">
    <property type="entry name" value="Topo_IIA_A_a_sf"/>
</dbReference>
<proteinExistence type="inferred from homology"/>
<dbReference type="GO" id="GO:0005737">
    <property type="term" value="C:cytoplasm"/>
    <property type="evidence" value="ECO:0007669"/>
    <property type="project" value="TreeGrafter"/>
</dbReference>
<dbReference type="InterPro" id="IPR013758">
    <property type="entry name" value="Topo_IIA_A/C_ab"/>
</dbReference>
<sequence>MSDADTLPPPDDHRIVDLKQALEERYLSYALSTITQRALPDARDGLKPVHRRIIHAMRLLRLDPNQGYKKSARIVGDVIGKFHPHGDQSIYDALVRLAQNFALRYPLVDGQGNFGNIDGDSAAAMRYTESRMTDVATRLLEGITENAIDFRPTYDGEDEEPVVLPSNFPNLLANGSTGIAVGMATSVPPHNLVELCNAALKLIHNPTASTEELVHADLSAPPSMDDLIRGPDFPTGGQLVESRASIIQSYETGRGAFRHRAIWEKEEKGRGVYQIVVTQIPYGVQKSRLVEKIAELLLAKKLPLLKDVRDESSDDIRLVLEPRAGTVDAVILMEQLFKLTDLELRFSLNLNVLDHGTTPRVMSLADALRAWLDHRKEVLVRRSQYRLEQIANRLEVLEGYIIAYLNLDEVIRIIREEDDAKASLVAAFDLTDNQAEAILNMRLRSLRKLEELELRKEHTNLTEEKGKLETLLASDKRQWGEIAKQVENLKKAYPLFEADGTTPHALGARRTIFGSAPAADAAEVFEAMIEREPITVILSEKGWIRAPKGHNAPADEKSFKAGDRLKLAFNCETTDKLLMLTTGGKVYTLGADKLPGGRGQGEPVRIMVDIEEGQDIVDLFVYSPGKQRIVASSAGYGFVVKEDDLIANTRKGKQILNVSLPAEARLIVPCDGDRVAVIGQNRKLLVFPLSQLAAMTRGKGVRLQRYKDGGISDIKTFYAADGLTWTDSSGRTYSKPTEELVDWIGDRATAGRQPPTGFPRNNRFKG</sequence>
<feature type="active site" description="O-(5'-phospho-DNA)-tyrosine intermediate" evidence="7 8">
    <location>
        <position position="127"/>
    </location>
</feature>
<dbReference type="HAMAP" id="MF_00936">
    <property type="entry name" value="ParC_type1"/>
    <property type="match status" value="1"/>
</dbReference>
<evidence type="ECO:0000256" key="7">
    <source>
        <dbReference type="HAMAP-Rule" id="MF_00936"/>
    </source>
</evidence>
<dbReference type="Proteomes" id="UP000547011">
    <property type="component" value="Unassembled WGS sequence"/>
</dbReference>
<comment type="subcellular location">
    <subcellularLocation>
        <location evidence="7">Cell membrane</location>
        <topology evidence="7">Peripheral membrane protein</topology>
    </subcellularLocation>
</comment>
<dbReference type="GO" id="GO:0019897">
    <property type="term" value="C:extrinsic component of plasma membrane"/>
    <property type="evidence" value="ECO:0007669"/>
    <property type="project" value="UniProtKB-UniRule"/>
</dbReference>
<evidence type="ECO:0000256" key="4">
    <source>
        <dbReference type="ARBA" id="ARBA00023125"/>
    </source>
</evidence>
<dbReference type="FunFam" id="1.10.268.10:FF:000001">
    <property type="entry name" value="DNA gyrase subunit A"/>
    <property type="match status" value="1"/>
</dbReference>
<keyword evidence="11" id="KW-1185">Reference proteome</keyword>
<evidence type="ECO:0000313" key="10">
    <source>
        <dbReference type="EMBL" id="MBB4050827.1"/>
    </source>
</evidence>
<keyword evidence="2 7" id="KW-1003">Cell membrane</keyword>
<dbReference type="EC" id="5.6.2.2" evidence="7"/>
<comment type="similarity">
    <text evidence="7">Belongs to the type II topoisomerase GyrA/ParC subunit family. ParC type 1 subfamily.</text>
</comment>
<evidence type="ECO:0000256" key="6">
    <source>
        <dbReference type="ARBA" id="ARBA00023235"/>
    </source>
</evidence>
<dbReference type="InterPro" id="IPR013760">
    <property type="entry name" value="Topo_IIA-like_dom_sf"/>
</dbReference>
<dbReference type="PROSITE" id="PS52040">
    <property type="entry name" value="TOPO_IIA"/>
    <property type="match status" value="1"/>
</dbReference>
<dbReference type="SMART" id="SM00434">
    <property type="entry name" value="TOP4c"/>
    <property type="match status" value="1"/>
</dbReference>
<evidence type="ECO:0000256" key="5">
    <source>
        <dbReference type="ARBA" id="ARBA00023136"/>
    </source>
</evidence>
<feature type="site" description="Interaction with DNA" evidence="7">
    <location>
        <position position="83"/>
    </location>
</feature>
<dbReference type="GO" id="GO:0006265">
    <property type="term" value="P:DNA topological change"/>
    <property type="evidence" value="ECO:0007669"/>
    <property type="project" value="UniProtKB-UniRule"/>
</dbReference>
<evidence type="ECO:0000259" key="9">
    <source>
        <dbReference type="PROSITE" id="PS52040"/>
    </source>
</evidence>
<comment type="catalytic activity">
    <reaction evidence="1 7 8">
        <text>ATP-dependent breakage, passage and rejoining of double-stranded DNA.</text>
        <dbReference type="EC" id="5.6.2.2"/>
    </reaction>
</comment>
<dbReference type="PANTHER" id="PTHR43493">
    <property type="entry name" value="DNA GYRASE/TOPOISOMERASE SUBUNIT A"/>
    <property type="match status" value="1"/>
</dbReference>
<dbReference type="InterPro" id="IPR050220">
    <property type="entry name" value="Type_II_DNA_Topoisomerases"/>
</dbReference>
<dbReference type="InterPro" id="IPR002205">
    <property type="entry name" value="Topo_IIA_dom_A"/>
</dbReference>
<keyword evidence="5 7" id="KW-0472">Membrane</keyword>
<name>A0A7W6IKA3_9HYPH</name>
<dbReference type="PANTHER" id="PTHR43493:SF1">
    <property type="entry name" value="DNA TOPOISOMERASE 4 SUBUNIT A"/>
    <property type="match status" value="1"/>
</dbReference>
<evidence type="ECO:0000256" key="3">
    <source>
        <dbReference type="ARBA" id="ARBA00023029"/>
    </source>
</evidence>
<evidence type="ECO:0000256" key="8">
    <source>
        <dbReference type="PROSITE-ProRule" id="PRU01384"/>
    </source>
</evidence>
<organism evidence="10 11">
    <name type="scientific">Devosia subaequoris</name>
    <dbReference type="NCBI Taxonomy" id="395930"/>
    <lineage>
        <taxon>Bacteria</taxon>
        <taxon>Pseudomonadati</taxon>
        <taxon>Pseudomonadota</taxon>
        <taxon>Alphaproteobacteria</taxon>
        <taxon>Hyphomicrobiales</taxon>
        <taxon>Devosiaceae</taxon>
        <taxon>Devosia</taxon>
    </lineage>
</organism>
<feature type="site" description="Interaction with DNA" evidence="7">
    <location>
        <position position="47"/>
    </location>
</feature>
<dbReference type="NCBIfam" id="TIGR01062">
    <property type="entry name" value="parC_Gneg"/>
    <property type="match status" value="1"/>
</dbReference>
<dbReference type="CDD" id="cd00187">
    <property type="entry name" value="TOP4c"/>
    <property type="match status" value="1"/>
</dbReference>
<keyword evidence="6 7" id="KW-0413">Isomerase</keyword>
<dbReference type="AlphaFoldDB" id="A0A7W6IKA3"/>
<protein>
    <recommendedName>
        <fullName evidence="7">DNA topoisomerase 4 subunit A</fullName>
        <ecNumber evidence="7">5.6.2.2</ecNumber>
    </recommendedName>
    <alternativeName>
        <fullName evidence="7">Topoisomerase IV subunit A</fullName>
    </alternativeName>
</protein>
<keyword evidence="3 7" id="KW-0799">Topoisomerase</keyword>
<dbReference type="Pfam" id="PF00521">
    <property type="entry name" value="DNA_topoisoIV"/>
    <property type="match status" value="1"/>
</dbReference>
<dbReference type="InterPro" id="IPR005742">
    <property type="entry name" value="TopoIV_A_Gneg"/>
</dbReference>
<comment type="caution">
    <text evidence="10">The sequence shown here is derived from an EMBL/GenBank/DDBJ whole genome shotgun (WGS) entry which is preliminary data.</text>
</comment>
<feature type="site" description="Transition state stabilizer" evidence="7">
    <location>
        <position position="126"/>
    </location>
</feature>
<dbReference type="GO" id="GO:0003918">
    <property type="term" value="F:DNA topoisomerase type II (double strand cut, ATP-hydrolyzing) activity"/>
    <property type="evidence" value="ECO:0007669"/>
    <property type="project" value="UniProtKB-UniRule"/>
</dbReference>
<dbReference type="GO" id="GO:0005524">
    <property type="term" value="F:ATP binding"/>
    <property type="evidence" value="ECO:0007669"/>
    <property type="project" value="InterPro"/>
</dbReference>
<dbReference type="SUPFAM" id="SSF101904">
    <property type="entry name" value="GyrA/ParC C-terminal domain-like"/>
    <property type="match status" value="1"/>
</dbReference>
<dbReference type="Gene3D" id="2.120.10.90">
    <property type="entry name" value="DNA gyrase/topoisomerase IV, subunit A, C-terminal"/>
    <property type="match status" value="1"/>
</dbReference>
<dbReference type="Pfam" id="PF03989">
    <property type="entry name" value="DNA_gyraseA_C"/>
    <property type="match status" value="3"/>
</dbReference>
<dbReference type="InterPro" id="IPR006691">
    <property type="entry name" value="GyrA/parC_rep"/>
</dbReference>
<accession>A0A7W6IKA3</accession>
<dbReference type="GO" id="GO:0005694">
    <property type="term" value="C:chromosome"/>
    <property type="evidence" value="ECO:0007669"/>
    <property type="project" value="InterPro"/>
</dbReference>
<gene>
    <name evidence="7" type="primary">parC</name>
    <name evidence="10" type="ORF">GGR20_000445</name>
</gene>
<evidence type="ECO:0000256" key="1">
    <source>
        <dbReference type="ARBA" id="ARBA00000185"/>
    </source>
</evidence>
<dbReference type="InterPro" id="IPR035516">
    <property type="entry name" value="Gyrase/topoIV_suA_C"/>
</dbReference>
<dbReference type="Gene3D" id="3.30.1360.40">
    <property type="match status" value="1"/>
</dbReference>
<dbReference type="Gene3D" id="3.90.199.10">
    <property type="entry name" value="Topoisomerase II, domain 5"/>
    <property type="match status" value="1"/>
</dbReference>
<reference evidence="10 11" key="1">
    <citation type="submission" date="2020-08" db="EMBL/GenBank/DDBJ databases">
        <title>Genomic Encyclopedia of Type Strains, Phase IV (KMG-IV): sequencing the most valuable type-strain genomes for metagenomic binning, comparative biology and taxonomic classification.</title>
        <authorList>
            <person name="Goeker M."/>
        </authorList>
    </citation>
    <scope>NUCLEOTIDE SEQUENCE [LARGE SCALE GENOMIC DNA]</scope>
    <source>
        <strain evidence="10 11">DSM 23447</strain>
    </source>
</reference>
<dbReference type="NCBIfam" id="NF004044">
    <property type="entry name" value="PRK05561.1"/>
    <property type="match status" value="1"/>
</dbReference>
<comment type="subunit">
    <text evidence="7">Heterotetramer composed of ParC and ParE.</text>
</comment>
<dbReference type="SUPFAM" id="SSF56719">
    <property type="entry name" value="Type II DNA topoisomerase"/>
    <property type="match status" value="1"/>
</dbReference>
<evidence type="ECO:0000313" key="11">
    <source>
        <dbReference type="Proteomes" id="UP000547011"/>
    </source>
</evidence>
<dbReference type="GO" id="GO:0007059">
    <property type="term" value="P:chromosome segregation"/>
    <property type="evidence" value="ECO:0007669"/>
    <property type="project" value="UniProtKB-UniRule"/>
</dbReference>